<keyword evidence="2" id="KW-1185">Reference proteome</keyword>
<evidence type="ECO:0000313" key="1">
    <source>
        <dbReference type="EMBL" id="EYB87017.1"/>
    </source>
</evidence>
<comment type="caution">
    <text evidence="1">The sequence shown here is derived from an EMBL/GenBank/DDBJ whole genome shotgun (WGS) entry which is preliminary data.</text>
</comment>
<accession>A0A016S9J4</accession>
<name>A0A016S9J4_9BILA</name>
<organism evidence="1 2">
    <name type="scientific">Ancylostoma ceylanicum</name>
    <dbReference type="NCBI Taxonomy" id="53326"/>
    <lineage>
        <taxon>Eukaryota</taxon>
        <taxon>Metazoa</taxon>
        <taxon>Ecdysozoa</taxon>
        <taxon>Nematoda</taxon>
        <taxon>Chromadorea</taxon>
        <taxon>Rhabditida</taxon>
        <taxon>Rhabditina</taxon>
        <taxon>Rhabditomorpha</taxon>
        <taxon>Strongyloidea</taxon>
        <taxon>Ancylostomatidae</taxon>
        <taxon>Ancylostomatinae</taxon>
        <taxon>Ancylostoma</taxon>
    </lineage>
</organism>
<proteinExistence type="predicted"/>
<dbReference type="EMBL" id="JARK01001605">
    <property type="protein sequence ID" value="EYB87017.1"/>
    <property type="molecule type" value="Genomic_DNA"/>
</dbReference>
<sequence length="90" mass="10040">MCRLDDYIIIAAAMFCNSTAKRCCFAYELISPPNEQLYKSAVVSGVELTNSSSLQRTVAKVAIKEKLPETKDCEVLKEVKIIAREFSGNF</sequence>
<dbReference type="AlphaFoldDB" id="A0A016S9J4"/>
<protein>
    <submittedName>
        <fullName evidence="1">Uncharacterized protein</fullName>
    </submittedName>
</protein>
<reference evidence="2" key="1">
    <citation type="journal article" date="2015" name="Nat. Genet.">
        <title>The genome and transcriptome of the zoonotic hookworm Ancylostoma ceylanicum identify infection-specific gene families.</title>
        <authorList>
            <person name="Schwarz E.M."/>
            <person name="Hu Y."/>
            <person name="Antoshechkin I."/>
            <person name="Miller M.M."/>
            <person name="Sternberg P.W."/>
            <person name="Aroian R.V."/>
        </authorList>
    </citation>
    <scope>NUCLEOTIDE SEQUENCE</scope>
    <source>
        <strain evidence="2">HY135</strain>
    </source>
</reference>
<gene>
    <name evidence="1" type="primary">Acey_s0269.g813</name>
    <name evidence="1" type="ORF">Y032_0269g813</name>
</gene>
<evidence type="ECO:0000313" key="2">
    <source>
        <dbReference type="Proteomes" id="UP000024635"/>
    </source>
</evidence>
<dbReference type="Proteomes" id="UP000024635">
    <property type="component" value="Unassembled WGS sequence"/>
</dbReference>